<dbReference type="InterPro" id="IPR006569">
    <property type="entry name" value="CID_dom"/>
</dbReference>
<protein>
    <recommendedName>
        <fullName evidence="13">ENHANCER OF AG-4 protein 2</fullName>
    </recommendedName>
</protein>
<dbReference type="PANTHER" id="PTHR12550:SF70">
    <property type="entry name" value="JIL-1 ANCHORING AND STABILIZING PROTEIN, ISOFORM A"/>
    <property type="match status" value="1"/>
</dbReference>
<dbReference type="EMBL" id="JBDFQZ010000009">
    <property type="protein sequence ID" value="KAK9691402.1"/>
    <property type="molecule type" value="Genomic_DNA"/>
</dbReference>
<feature type="domain" description="PWWP" evidence="9">
    <location>
        <begin position="41"/>
        <end position="98"/>
    </location>
</feature>
<organism evidence="11 12">
    <name type="scientific">Saponaria officinalis</name>
    <name type="common">Common soapwort</name>
    <name type="synonym">Lychnis saponaria</name>
    <dbReference type="NCBI Taxonomy" id="3572"/>
    <lineage>
        <taxon>Eukaryota</taxon>
        <taxon>Viridiplantae</taxon>
        <taxon>Streptophyta</taxon>
        <taxon>Embryophyta</taxon>
        <taxon>Tracheophyta</taxon>
        <taxon>Spermatophyta</taxon>
        <taxon>Magnoliopsida</taxon>
        <taxon>eudicotyledons</taxon>
        <taxon>Gunneridae</taxon>
        <taxon>Pentapetalae</taxon>
        <taxon>Caryophyllales</taxon>
        <taxon>Caryophyllaceae</taxon>
        <taxon>Caryophylleae</taxon>
        <taxon>Saponaria</taxon>
    </lineage>
</organism>
<dbReference type="PROSITE" id="PS50812">
    <property type="entry name" value="PWWP"/>
    <property type="match status" value="1"/>
</dbReference>
<evidence type="ECO:0000256" key="1">
    <source>
        <dbReference type="ARBA" id="ARBA00004123"/>
    </source>
</evidence>
<dbReference type="Gene3D" id="2.30.30.140">
    <property type="match status" value="1"/>
</dbReference>
<feature type="compositionally biased region" description="Low complexity" evidence="8">
    <location>
        <begin position="9"/>
        <end position="30"/>
    </location>
</feature>
<dbReference type="PROSITE" id="PS51391">
    <property type="entry name" value="CID"/>
    <property type="match status" value="1"/>
</dbReference>
<feature type="compositionally biased region" description="Polar residues" evidence="8">
    <location>
        <begin position="622"/>
        <end position="633"/>
    </location>
</feature>
<feature type="compositionally biased region" description="Polar residues" evidence="8">
    <location>
        <begin position="676"/>
        <end position="687"/>
    </location>
</feature>
<evidence type="ECO:0000256" key="5">
    <source>
        <dbReference type="ARBA" id="ARBA00023089"/>
    </source>
</evidence>
<evidence type="ECO:0000313" key="11">
    <source>
        <dbReference type="EMBL" id="KAK9691402.1"/>
    </source>
</evidence>
<feature type="region of interest" description="Disordered" evidence="8">
    <location>
        <begin position="368"/>
        <end position="392"/>
    </location>
</feature>
<dbReference type="GO" id="GO:0005634">
    <property type="term" value="C:nucleus"/>
    <property type="evidence" value="ECO:0007669"/>
    <property type="project" value="UniProtKB-SubCell"/>
</dbReference>
<dbReference type="GO" id="GO:0006397">
    <property type="term" value="P:mRNA processing"/>
    <property type="evidence" value="ECO:0007669"/>
    <property type="project" value="UniProtKB-KW"/>
</dbReference>
<accession>A0AAW1IPY0</accession>
<feature type="region of interest" description="Disordered" evidence="8">
    <location>
        <begin position="651"/>
        <end position="687"/>
    </location>
</feature>
<evidence type="ECO:0000259" key="10">
    <source>
        <dbReference type="PROSITE" id="PS51391"/>
    </source>
</evidence>
<evidence type="ECO:0000256" key="2">
    <source>
        <dbReference type="ARBA" id="ARBA00022473"/>
    </source>
</evidence>
<feature type="region of interest" description="Disordered" evidence="8">
    <location>
        <begin position="1340"/>
        <end position="1374"/>
    </location>
</feature>
<comment type="caution">
    <text evidence="11">The sequence shown here is derived from an EMBL/GenBank/DDBJ whole genome shotgun (WGS) entry which is preliminary data.</text>
</comment>
<evidence type="ECO:0000256" key="7">
    <source>
        <dbReference type="ARBA" id="ARBA00023242"/>
    </source>
</evidence>
<keyword evidence="3" id="KW-0507">mRNA processing</keyword>
<evidence type="ECO:0000313" key="12">
    <source>
        <dbReference type="Proteomes" id="UP001443914"/>
    </source>
</evidence>
<dbReference type="InterPro" id="IPR008942">
    <property type="entry name" value="ENTH_VHS"/>
</dbReference>
<comment type="subcellular location">
    <subcellularLocation>
        <location evidence="1">Nucleus</location>
    </subcellularLocation>
</comment>
<dbReference type="SMART" id="SM00582">
    <property type="entry name" value="RPR"/>
    <property type="match status" value="1"/>
</dbReference>
<feature type="region of interest" description="Disordered" evidence="8">
    <location>
        <begin position="988"/>
        <end position="1029"/>
    </location>
</feature>
<feature type="compositionally biased region" description="Pro residues" evidence="8">
    <location>
        <begin position="1090"/>
        <end position="1144"/>
    </location>
</feature>
<evidence type="ECO:0008006" key="13">
    <source>
        <dbReference type="Google" id="ProtNLM"/>
    </source>
</evidence>
<dbReference type="SMART" id="SM00293">
    <property type="entry name" value="PWWP"/>
    <property type="match status" value="1"/>
</dbReference>
<evidence type="ECO:0000256" key="6">
    <source>
        <dbReference type="ARBA" id="ARBA00023163"/>
    </source>
</evidence>
<feature type="region of interest" description="Disordered" evidence="8">
    <location>
        <begin position="464"/>
        <end position="521"/>
    </location>
</feature>
<dbReference type="Gene3D" id="1.25.40.90">
    <property type="match status" value="1"/>
</dbReference>
<feature type="region of interest" description="Disordered" evidence="8">
    <location>
        <begin position="559"/>
        <end position="635"/>
    </location>
</feature>
<feature type="compositionally biased region" description="Polar residues" evidence="8">
    <location>
        <begin position="488"/>
        <end position="504"/>
    </location>
</feature>
<dbReference type="InterPro" id="IPR000313">
    <property type="entry name" value="PWWP_dom"/>
</dbReference>
<feature type="region of interest" description="Disordered" evidence="8">
    <location>
        <begin position="266"/>
        <end position="324"/>
    </location>
</feature>
<dbReference type="PANTHER" id="PTHR12550">
    <property type="entry name" value="HEPATOMA-DERIVED GROWTH FACTOR-RELATED"/>
    <property type="match status" value="1"/>
</dbReference>
<gene>
    <name evidence="11" type="ORF">RND81_09G194900</name>
</gene>
<feature type="region of interest" description="Disordered" evidence="8">
    <location>
        <begin position="935"/>
        <end position="956"/>
    </location>
</feature>
<feature type="compositionally biased region" description="Low complexity" evidence="8">
    <location>
        <begin position="611"/>
        <end position="621"/>
    </location>
</feature>
<keyword evidence="2" id="KW-0217">Developmental protein</keyword>
<evidence type="ECO:0000259" key="9">
    <source>
        <dbReference type="PROSITE" id="PS50812"/>
    </source>
</evidence>
<feature type="compositionally biased region" description="Basic and acidic residues" evidence="8">
    <location>
        <begin position="947"/>
        <end position="956"/>
    </location>
</feature>
<evidence type="ECO:0000256" key="3">
    <source>
        <dbReference type="ARBA" id="ARBA00022664"/>
    </source>
</evidence>
<feature type="compositionally biased region" description="Polar residues" evidence="8">
    <location>
        <begin position="998"/>
        <end position="1013"/>
    </location>
</feature>
<dbReference type="Pfam" id="PF00855">
    <property type="entry name" value="PWWP"/>
    <property type="match status" value="1"/>
</dbReference>
<feature type="region of interest" description="Disordered" evidence="8">
    <location>
        <begin position="1067"/>
        <end position="1151"/>
    </location>
</feature>
<dbReference type="SUPFAM" id="SSF63748">
    <property type="entry name" value="Tudor/PWWP/MBT"/>
    <property type="match status" value="1"/>
</dbReference>
<feature type="compositionally biased region" description="Polar residues" evidence="8">
    <location>
        <begin position="378"/>
        <end position="392"/>
    </location>
</feature>
<dbReference type="Pfam" id="PF04818">
    <property type="entry name" value="CID"/>
    <property type="match status" value="1"/>
</dbReference>
<feature type="region of interest" description="Disordered" evidence="8">
    <location>
        <begin position="1"/>
        <end position="34"/>
    </location>
</feature>
<keyword evidence="7" id="KW-0539">Nucleus</keyword>
<evidence type="ECO:0000256" key="4">
    <source>
        <dbReference type="ARBA" id="ARBA00023015"/>
    </source>
</evidence>
<feature type="compositionally biased region" description="Basic and acidic residues" evidence="8">
    <location>
        <begin position="274"/>
        <end position="298"/>
    </location>
</feature>
<proteinExistence type="predicted"/>
<dbReference type="CDD" id="cd20147">
    <property type="entry name" value="PWWP_HULK"/>
    <property type="match status" value="1"/>
</dbReference>
<evidence type="ECO:0000256" key="8">
    <source>
        <dbReference type="SAM" id="MobiDB-lite"/>
    </source>
</evidence>
<keyword evidence="12" id="KW-1185">Reference proteome</keyword>
<dbReference type="FunFam" id="1.25.40.90:FF:000037">
    <property type="entry name" value="Enhancer of ag-4 2"/>
    <property type="match status" value="1"/>
</dbReference>
<reference evidence="11" key="1">
    <citation type="submission" date="2024-03" db="EMBL/GenBank/DDBJ databases">
        <title>WGS assembly of Saponaria officinalis var. Norfolk2.</title>
        <authorList>
            <person name="Jenkins J."/>
            <person name="Shu S."/>
            <person name="Grimwood J."/>
            <person name="Barry K."/>
            <person name="Goodstein D."/>
            <person name="Schmutz J."/>
            <person name="Leebens-Mack J."/>
            <person name="Osbourn A."/>
        </authorList>
    </citation>
    <scope>NUCLEOTIDE SEQUENCE [LARGE SCALE GENOMIC DNA]</scope>
    <source>
        <strain evidence="11">JIC</strain>
    </source>
</reference>
<keyword evidence="4" id="KW-0805">Transcription regulation</keyword>
<feature type="compositionally biased region" description="Basic and acidic residues" evidence="8">
    <location>
        <begin position="655"/>
        <end position="675"/>
    </location>
</feature>
<sequence>MPPARKKGGINSINNNNNNNTNFNNNNSSSKKVKSVTELQLGDLVLAKVKGFPAWPAKVSRPEDWDRTPDPKKYFVQFFGTREIAFVAPADIQAFTSESKAKLLARCKGKTVKYFAQAVKEIFEASEELQTHSDIRGALRPAGKVKDGKINGSYVESTKVLKFGESCQSDDALDHAVRIKEETCQSPATEDEQAAAVKDSIGDREENIKRKKESNGLSLVQDEALSTSPSLFSPNNEGTTLYENKNHSPYRECSIGVKETSMPLEGSGHLKFSSGEDKKLANRDMSKDIKVGAKRKADGTPNHANDAKSSGHFGDGTLGKVSAGGHAKRLASDLNKFEVNTQGKVSKNLHKCPKLSDVAKNSPQKLVTNAEGHVGSGNPRQTTGQAGNDQSLSVKKAKLVDMTSDAPKGSALKNGKSNLEAEMLDEEAVPLVVKRRHHATGVGSYNGKRIAGVSSKNDVLKKRRSVQLCDDDDADDEPKTPVHGGSIKSASFSDSVKNNENSESFAGHLTGDGSKKDHQPSAKLVGETSSLPLKVDSSAKANVASSPGSEALEKRLVKESKTDLISPTKSPQVAALKKTFDQQKPNRLVTKVTNSVSHSKAQAVSIKDPTSASGGSNSSLSQIPAQKGKQSFSGERARIAAKTGVKLTESAASLDNHKEHDSEFKGRLECTRDKSGSLTDSKATDTGNSIKNLIAQAKMRQTRKQSIPPSGGDSVIAPIGNLVARSPSPSPSSHAFHSGGVNVTQLEAPVVESRGSLASPSACAPQLVSEESEEKGFSLVHNSGGSTLSGGTEAAVARDAFEGMIETLSRTKESIGRATRLAIDCAKYGIANEVVDLLIRKLENESSFHRRVDLFFLVDSITQCSHGQKGVAGASYLPTIQAALPRLLGAAAPPGSNARENRRQCLKVLRLWLERKILPESVLRRFMDDIGGSNDATSSGLSFKRPSRAERSVDDPIRGMEGMLVDEYGSNATFNLPGFLTTRGFVDDEEDEDDVPTSPHNQSEASPLQSSIDASIRPETEGLTPNDRRHHILEDVDGELEMEDATGHQKDGALSPYNFSKNDEQKMELDAETEPSTGDVVESPILNGSPPLPLESPPPLPPLPSSPPPPPPPPLSPSPPPPPPPPSTLLSQPPLPPLLPPGPPQAGSLQPLAPLQPLVTAQVALPQTAISSVQGVHAVQMAGNTSQPGPCFVPGAASNSRPLEYRQNEMYPGQLTGPSNQQFQQHQQFQPSQATFTQRAFAPVSLPQPPLGPFAYNKPPVQQHMPHPHSHLPAFPPAPTHPYPASNLEGVRRFGDEQWRSAPPEYKAESHHNTWVNGERTQSCPATTFIGEVYYRPPERAPSDNLGRHASAPNSAFGGPSSSGHGINQMLPSRPDMLSLNCWRPA</sequence>
<name>A0AAW1IPY0_SAPOF</name>
<dbReference type="Proteomes" id="UP001443914">
    <property type="component" value="Unassembled WGS sequence"/>
</dbReference>
<keyword evidence="5" id="KW-0287">Flowering</keyword>
<feature type="domain" description="CID" evidence="10">
    <location>
        <begin position="793"/>
        <end position="934"/>
    </location>
</feature>
<keyword evidence="6" id="KW-0804">Transcription</keyword>
<dbReference type="GO" id="GO:0009908">
    <property type="term" value="P:flower development"/>
    <property type="evidence" value="ECO:0007669"/>
    <property type="project" value="UniProtKB-KW"/>
</dbReference>
<feature type="compositionally biased region" description="Polar residues" evidence="8">
    <location>
        <begin position="591"/>
        <end position="602"/>
    </location>
</feature>